<dbReference type="AlphaFoldDB" id="A0A9P1FY89"/>
<dbReference type="Gene3D" id="1.25.10.10">
    <property type="entry name" value="Leucine-rich Repeat Variant"/>
    <property type="match status" value="1"/>
</dbReference>
<dbReference type="OrthoDB" id="448463at2759"/>
<evidence type="ECO:0000256" key="1">
    <source>
        <dbReference type="ARBA" id="ARBA00022723"/>
    </source>
</evidence>
<dbReference type="InterPro" id="IPR036855">
    <property type="entry name" value="Znf_CCCH_sf"/>
</dbReference>
<dbReference type="SUPFAM" id="SSF90229">
    <property type="entry name" value="CCCH zinc finger"/>
    <property type="match status" value="1"/>
</dbReference>
<sequence length="324" mass="35787">MIHHEQHFPSCSPPKSTIWLQREDLSSFAAVQLRSCGDRRWMTFSLKMAMKGIQDAASLSEHALRCAIAVLDHQEAKADDIEDCLLKFNRLLSNPVPSSKVIDMIASSNFPSSIVRVMRRHKENLPILALACQCVAGSASTTDAATSFARAGVLDEVLNVMDSHKTHGGVQNVALFLLRTILKDGTAARQAVQNGAIARVLAALNLSMGREIQYGGLVSLRQMMDASRQNRYFWQESLKTQRAQIQEAGLQAKVHHQSDAALCEAADDTLAFVIPRFKEVPCWHWQSGWCKMGPKCTYAHGQEDLRGGHGKAYGKGGYRRNAAE</sequence>
<dbReference type="EMBL" id="CAMXCT020001907">
    <property type="protein sequence ID" value="CAL1147459.1"/>
    <property type="molecule type" value="Genomic_DNA"/>
</dbReference>
<evidence type="ECO:0000256" key="4">
    <source>
        <dbReference type="PROSITE-ProRule" id="PRU00723"/>
    </source>
</evidence>
<evidence type="ECO:0000259" key="5">
    <source>
        <dbReference type="PROSITE" id="PS50103"/>
    </source>
</evidence>
<name>A0A9P1FY89_9DINO</name>
<dbReference type="EMBL" id="CAMXCT030001907">
    <property type="protein sequence ID" value="CAL4781396.1"/>
    <property type="molecule type" value="Genomic_DNA"/>
</dbReference>
<evidence type="ECO:0000313" key="8">
    <source>
        <dbReference type="EMBL" id="CAL4781396.1"/>
    </source>
</evidence>
<evidence type="ECO:0000313" key="9">
    <source>
        <dbReference type="Proteomes" id="UP001152797"/>
    </source>
</evidence>
<comment type="caution">
    <text evidence="6">The sequence shown here is derived from an EMBL/GenBank/DDBJ whole genome shotgun (WGS) entry which is preliminary data.</text>
</comment>
<evidence type="ECO:0000256" key="3">
    <source>
        <dbReference type="ARBA" id="ARBA00022833"/>
    </source>
</evidence>
<dbReference type="InterPro" id="IPR011989">
    <property type="entry name" value="ARM-like"/>
</dbReference>
<keyword evidence="1 4" id="KW-0479">Metal-binding</keyword>
<reference evidence="7" key="2">
    <citation type="submission" date="2024-04" db="EMBL/GenBank/DDBJ databases">
        <authorList>
            <person name="Chen Y."/>
            <person name="Shah S."/>
            <person name="Dougan E. K."/>
            <person name="Thang M."/>
            <person name="Chan C."/>
        </authorList>
    </citation>
    <scope>NUCLEOTIDE SEQUENCE [LARGE SCALE GENOMIC DNA]</scope>
</reference>
<dbReference type="Pfam" id="PF00642">
    <property type="entry name" value="zf-CCCH"/>
    <property type="match status" value="1"/>
</dbReference>
<evidence type="ECO:0000313" key="6">
    <source>
        <dbReference type="EMBL" id="CAI3994084.1"/>
    </source>
</evidence>
<keyword evidence="3 4" id="KW-0862">Zinc</keyword>
<accession>A0A9P1FY89</accession>
<evidence type="ECO:0000313" key="7">
    <source>
        <dbReference type="EMBL" id="CAL1147459.1"/>
    </source>
</evidence>
<proteinExistence type="predicted"/>
<organism evidence="6">
    <name type="scientific">Cladocopium goreaui</name>
    <dbReference type="NCBI Taxonomy" id="2562237"/>
    <lineage>
        <taxon>Eukaryota</taxon>
        <taxon>Sar</taxon>
        <taxon>Alveolata</taxon>
        <taxon>Dinophyceae</taxon>
        <taxon>Suessiales</taxon>
        <taxon>Symbiodiniaceae</taxon>
        <taxon>Cladocopium</taxon>
    </lineage>
</organism>
<dbReference type="EMBL" id="CAMXCT010001907">
    <property type="protein sequence ID" value="CAI3994084.1"/>
    <property type="molecule type" value="Genomic_DNA"/>
</dbReference>
<feature type="domain" description="C3H1-type" evidence="5">
    <location>
        <begin position="276"/>
        <end position="303"/>
    </location>
</feature>
<dbReference type="SUPFAM" id="SSF48371">
    <property type="entry name" value="ARM repeat"/>
    <property type="match status" value="1"/>
</dbReference>
<dbReference type="PROSITE" id="PS50103">
    <property type="entry name" value="ZF_C3H1"/>
    <property type="match status" value="1"/>
</dbReference>
<dbReference type="GO" id="GO:0008270">
    <property type="term" value="F:zinc ion binding"/>
    <property type="evidence" value="ECO:0007669"/>
    <property type="project" value="UniProtKB-KW"/>
</dbReference>
<dbReference type="Proteomes" id="UP001152797">
    <property type="component" value="Unassembled WGS sequence"/>
</dbReference>
<dbReference type="SMART" id="SM00356">
    <property type="entry name" value="ZnF_C3H1"/>
    <property type="match status" value="1"/>
</dbReference>
<gene>
    <name evidence="6" type="ORF">C1SCF055_LOCUS20760</name>
</gene>
<keyword evidence="2 4" id="KW-0863">Zinc-finger</keyword>
<keyword evidence="9" id="KW-1185">Reference proteome</keyword>
<dbReference type="InterPro" id="IPR000571">
    <property type="entry name" value="Znf_CCCH"/>
</dbReference>
<protein>
    <submittedName>
        <fullName evidence="8">C3H1-type domain-containing protein</fullName>
    </submittedName>
</protein>
<dbReference type="Gene3D" id="4.10.1000.10">
    <property type="entry name" value="Zinc finger, CCCH-type"/>
    <property type="match status" value="1"/>
</dbReference>
<evidence type="ECO:0000256" key="2">
    <source>
        <dbReference type="ARBA" id="ARBA00022771"/>
    </source>
</evidence>
<reference evidence="6" key="1">
    <citation type="submission" date="2022-10" db="EMBL/GenBank/DDBJ databases">
        <authorList>
            <person name="Chen Y."/>
            <person name="Dougan E. K."/>
            <person name="Chan C."/>
            <person name="Rhodes N."/>
            <person name="Thang M."/>
        </authorList>
    </citation>
    <scope>NUCLEOTIDE SEQUENCE</scope>
</reference>
<dbReference type="InterPro" id="IPR016024">
    <property type="entry name" value="ARM-type_fold"/>
</dbReference>
<feature type="zinc finger region" description="C3H1-type" evidence="4">
    <location>
        <begin position="276"/>
        <end position="303"/>
    </location>
</feature>